<sequence>MFSIFGSRALTIRNSVKDKKYSGTRLFPFVMICNIFLSQYLNIKCEIYHYKIDKRMGGCNVMSGNVEPKGYKENPVLLPIPPEKRLYGLRTFSWMMFALNVCIPMFFLGTIGLSLGLNPVQVAVGAFLGNFAAVIVLWLNGIVGVKYGIPYPVQLRPSWGFRGAEIAVVLRGIVGFGWYGIEAYNGSLAIIMILLYALGYGGRNPDIVAEGSFKYVAVIVLPYVALATYVMWKGLKAIGRFVDITGPLVVLYFIWLLYYLSGKSPVTQIPAGVSYFSTPFAIYLAVQTNWWATVALNISDLSRGL</sequence>
<evidence type="ECO:0000256" key="4">
    <source>
        <dbReference type="ARBA" id="ARBA00022989"/>
    </source>
</evidence>
<dbReference type="InterPro" id="IPR045225">
    <property type="entry name" value="Uracil/uridine/allantoin_perm"/>
</dbReference>
<organism evidence="7">
    <name type="scientific">Fervidicoccus fontis</name>
    <dbReference type="NCBI Taxonomy" id="683846"/>
    <lineage>
        <taxon>Archaea</taxon>
        <taxon>Thermoproteota</taxon>
        <taxon>Thermoprotei</taxon>
        <taxon>Fervidicoccales</taxon>
        <taxon>Fervidicoccaceae</taxon>
        <taxon>Fervidicoccus</taxon>
    </lineage>
</organism>
<dbReference type="Proteomes" id="UP000885664">
    <property type="component" value="Unassembled WGS sequence"/>
</dbReference>
<evidence type="ECO:0000256" key="6">
    <source>
        <dbReference type="SAM" id="Phobius"/>
    </source>
</evidence>
<feature type="non-terminal residue" evidence="7">
    <location>
        <position position="305"/>
    </location>
</feature>
<gene>
    <name evidence="7" type="ORF">ENO36_04080</name>
</gene>
<reference evidence="7" key="1">
    <citation type="journal article" date="2020" name="mSystems">
        <title>Genome- and Community-Level Interaction Insights into Carbon Utilization and Element Cycling Functions of Hydrothermarchaeota in Hydrothermal Sediment.</title>
        <authorList>
            <person name="Zhou Z."/>
            <person name="Liu Y."/>
            <person name="Xu W."/>
            <person name="Pan J."/>
            <person name="Luo Z.H."/>
            <person name="Li M."/>
        </authorList>
    </citation>
    <scope>NUCLEOTIDE SEQUENCE [LARGE SCALE GENOMIC DNA]</scope>
    <source>
        <strain evidence="7">SpSt-1259</strain>
    </source>
</reference>
<comment type="similarity">
    <text evidence="2">Belongs to the purine-cytosine permease (2.A.39) family.</text>
</comment>
<evidence type="ECO:0000313" key="7">
    <source>
        <dbReference type="EMBL" id="HEU98015.1"/>
    </source>
</evidence>
<evidence type="ECO:0008006" key="8">
    <source>
        <dbReference type="Google" id="ProtNLM"/>
    </source>
</evidence>
<name>A0A7C2YYV9_9CREN</name>
<dbReference type="AlphaFoldDB" id="A0A7C2YYV9"/>
<dbReference type="GO" id="GO:0005886">
    <property type="term" value="C:plasma membrane"/>
    <property type="evidence" value="ECO:0007669"/>
    <property type="project" value="TreeGrafter"/>
</dbReference>
<keyword evidence="3 6" id="KW-0812">Transmembrane</keyword>
<dbReference type="PANTHER" id="PTHR30618:SF0">
    <property type="entry name" value="PURINE-URACIL PERMEASE NCS1"/>
    <property type="match status" value="1"/>
</dbReference>
<feature type="transmembrane region" description="Helical" evidence="6">
    <location>
        <begin position="123"/>
        <end position="147"/>
    </location>
</feature>
<feature type="transmembrane region" description="Helical" evidence="6">
    <location>
        <begin position="94"/>
        <end position="117"/>
    </location>
</feature>
<feature type="transmembrane region" description="Helical" evidence="6">
    <location>
        <begin position="272"/>
        <end position="292"/>
    </location>
</feature>
<keyword evidence="5 6" id="KW-0472">Membrane</keyword>
<proteinExistence type="inferred from homology"/>
<dbReference type="Gene3D" id="1.10.4160.10">
    <property type="entry name" value="Hydantoin permease"/>
    <property type="match status" value="1"/>
</dbReference>
<feature type="transmembrane region" description="Helical" evidence="6">
    <location>
        <begin position="213"/>
        <end position="232"/>
    </location>
</feature>
<protein>
    <recommendedName>
        <fullName evidence="8">Allantoin permease</fullName>
    </recommendedName>
</protein>
<feature type="transmembrane region" description="Helical" evidence="6">
    <location>
        <begin position="26"/>
        <end position="43"/>
    </location>
</feature>
<evidence type="ECO:0000256" key="5">
    <source>
        <dbReference type="ARBA" id="ARBA00023136"/>
    </source>
</evidence>
<dbReference type="GO" id="GO:0015205">
    <property type="term" value="F:nucleobase transmembrane transporter activity"/>
    <property type="evidence" value="ECO:0007669"/>
    <property type="project" value="TreeGrafter"/>
</dbReference>
<feature type="transmembrane region" description="Helical" evidence="6">
    <location>
        <begin position="238"/>
        <end position="260"/>
    </location>
</feature>
<keyword evidence="4 6" id="KW-1133">Transmembrane helix</keyword>
<dbReference type="InterPro" id="IPR001248">
    <property type="entry name" value="Pur-cyt_permease"/>
</dbReference>
<comment type="caution">
    <text evidence="7">The sequence shown here is derived from an EMBL/GenBank/DDBJ whole genome shotgun (WGS) entry which is preliminary data.</text>
</comment>
<feature type="transmembrane region" description="Helical" evidence="6">
    <location>
        <begin position="184"/>
        <end position="201"/>
    </location>
</feature>
<dbReference type="Pfam" id="PF02133">
    <property type="entry name" value="Transp_cyt_pur"/>
    <property type="match status" value="1"/>
</dbReference>
<evidence type="ECO:0000256" key="3">
    <source>
        <dbReference type="ARBA" id="ARBA00022692"/>
    </source>
</evidence>
<dbReference type="PANTHER" id="PTHR30618">
    <property type="entry name" value="NCS1 FAMILY PURINE/PYRIMIDINE TRANSPORTER"/>
    <property type="match status" value="1"/>
</dbReference>
<accession>A0A7C2YYV9</accession>
<evidence type="ECO:0000256" key="1">
    <source>
        <dbReference type="ARBA" id="ARBA00004141"/>
    </source>
</evidence>
<comment type="subcellular location">
    <subcellularLocation>
        <location evidence="1">Membrane</location>
        <topology evidence="1">Multi-pass membrane protein</topology>
    </subcellularLocation>
</comment>
<dbReference type="EMBL" id="DSFE01000089">
    <property type="protein sequence ID" value="HEU98015.1"/>
    <property type="molecule type" value="Genomic_DNA"/>
</dbReference>
<evidence type="ECO:0000256" key="2">
    <source>
        <dbReference type="ARBA" id="ARBA00008974"/>
    </source>
</evidence>